<dbReference type="InterPro" id="IPR032880">
    <property type="entry name" value="CSC1/OSCA1-like_N"/>
</dbReference>
<reference evidence="3 4" key="1">
    <citation type="journal article" date="2013" name="BMC Genomics">
        <title>Reconstruction of the lipid metabolism for the microalga Monoraphidium neglectum from its genome sequence reveals characteristics suitable for biofuel production.</title>
        <authorList>
            <person name="Bogen C."/>
            <person name="Al-Dilaimi A."/>
            <person name="Albersmeier A."/>
            <person name="Wichmann J."/>
            <person name="Grundmann M."/>
            <person name="Rupp O."/>
            <person name="Lauersen K.J."/>
            <person name="Blifernez-Klassen O."/>
            <person name="Kalinowski J."/>
            <person name="Goesmann A."/>
            <person name="Mussgnug J.H."/>
            <person name="Kruse O."/>
        </authorList>
    </citation>
    <scope>NUCLEOTIDE SEQUENCE [LARGE SCALE GENOMIC DNA]</scope>
    <source>
        <strain evidence="3 4">SAG 48.87</strain>
    </source>
</reference>
<dbReference type="PANTHER" id="PTHR13018:SF5">
    <property type="entry name" value="RE44586P"/>
    <property type="match status" value="1"/>
</dbReference>
<dbReference type="GO" id="GO:0005886">
    <property type="term" value="C:plasma membrane"/>
    <property type="evidence" value="ECO:0007669"/>
    <property type="project" value="TreeGrafter"/>
</dbReference>
<keyword evidence="1" id="KW-0812">Transmembrane</keyword>
<evidence type="ECO:0000313" key="3">
    <source>
        <dbReference type="EMBL" id="KIZ07206.1"/>
    </source>
</evidence>
<keyword evidence="4" id="KW-1185">Reference proteome</keyword>
<evidence type="ECO:0000313" key="4">
    <source>
        <dbReference type="Proteomes" id="UP000054498"/>
    </source>
</evidence>
<feature type="transmembrane region" description="Helical" evidence="1">
    <location>
        <begin position="166"/>
        <end position="187"/>
    </location>
</feature>
<dbReference type="OrthoDB" id="1689567at2759"/>
<organism evidence="3 4">
    <name type="scientific">Monoraphidium neglectum</name>
    <dbReference type="NCBI Taxonomy" id="145388"/>
    <lineage>
        <taxon>Eukaryota</taxon>
        <taxon>Viridiplantae</taxon>
        <taxon>Chlorophyta</taxon>
        <taxon>core chlorophytes</taxon>
        <taxon>Chlorophyceae</taxon>
        <taxon>CS clade</taxon>
        <taxon>Sphaeropleales</taxon>
        <taxon>Selenastraceae</taxon>
        <taxon>Monoraphidium</taxon>
    </lineage>
</organism>
<feature type="transmembrane region" description="Helical" evidence="1">
    <location>
        <begin position="33"/>
        <end position="56"/>
    </location>
</feature>
<accession>A0A0D2NSJ0</accession>
<dbReference type="KEGG" id="mng:MNEG_0738"/>
<gene>
    <name evidence="3" type="ORF">MNEG_0738</name>
</gene>
<dbReference type="GO" id="GO:0005227">
    <property type="term" value="F:calcium-activated cation channel activity"/>
    <property type="evidence" value="ECO:0007669"/>
    <property type="project" value="InterPro"/>
</dbReference>
<name>A0A0D2NSJ0_9CHLO</name>
<keyword evidence="1" id="KW-1133">Transmembrane helix</keyword>
<dbReference type="AlphaFoldDB" id="A0A0D2NSJ0"/>
<dbReference type="GeneID" id="25726856"/>
<dbReference type="Proteomes" id="UP000054498">
    <property type="component" value="Unassembled WGS sequence"/>
</dbReference>
<dbReference type="RefSeq" id="XP_013906225.1">
    <property type="nucleotide sequence ID" value="XM_014050771.1"/>
</dbReference>
<feature type="transmembrane region" description="Helical" evidence="1">
    <location>
        <begin position="117"/>
        <end position="137"/>
    </location>
</feature>
<evidence type="ECO:0000256" key="1">
    <source>
        <dbReference type="SAM" id="Phobius"/>
    </source>
</evidence>
<feature type="domain" description="CSC1/OSCA1-like N-terminal transmembrane" evidence="2">
    <location>
        <begin position="35"/>
        <end position="183"/>
    </location>
</feature>
<sequence length="263" mass="29115">MADPDGFAALSSPGMDPPDLKLPDEAAYVNNIYSIYAALTINSAIGGACLVLFLIFRAFMPQYQLRSVLNCVTIKPPPLPSGLGRLFGWVVPVLTTSDVWLLHSAGLDALVLAKTQALCIQLFLPITVIGCCFLMPLQLSEAFEKGDTTFSRLTMANISPGSKIMWAHWVCTFVFLGWTMVLLEWHFREYVSLRQFYLRGGDGWNYWRELHMAEADGVDVHTRSKFAAVVEVAKMDGILKVCARKRWGDDFAEALAASDRAAA</sequence>
<dbReference type="Pfam" id="PF13967">
    <property type="entry name" value="RSN1_TM"/>
    <property type="match status" value="1"/>
</dbReference>
<keyword evidence="1" id="KW-0472">Membrane</keyword>
<dbReference type="InterPro" id="IPR045122">
    <property type="entry name" value="Csc1-like"/>
</dbReference>
<dbReference type="EMBL" id="KK100283">
    <property type="protein sequence ID" value="KIZ07206.1"/>
    <property type="molecule type" value="Genomic_DNA"/>
</dbReference>
<protein>
    <recommendedName>
        <fullName evidence="2">CSC1/OSCA1-like N-terminal transmembrane domain-containing protein</fullName>
    </recommendedName>
</protein>
<proteinExistence type="predicted"/>
<evidence type="ECO:0000259" key="2">
    <source>
        <dbReference type="Pfam" id="PF13967"/>
    </source>
</evidence>
<dbReference type="PANTHER" id="PTHR13018">
    <property type="entry name" value="PROBABLE MEMBRANE PROTEIN DUF221-RELATED"/>
    <property type="match status" value="1"/>
</dbReference>